<sequence length="49" mass="5925">MLTSYELTYKLLYENTLLKSDLQSYIQYIIVKNKKALTKERFKNIILTH</sequence>
<dbReference type="Proteomes" id="UP001232343">
    <property type="component" value="Unassembled WGS sequence"/>
</dbReference>
<evidence type="ECO:0000313" key="2">
    <source>
        <dbReference type="Proteomes" id="UP001232343"/>
    </source>
</evidence>
<organism evidence="1 2">
    <name type="scientific">Lederbergia wuyishanensis</name>
    <dbReference type="NCBI Taxonomy" id="1347903"/>
    <lineage>
        <taxon>Bacteria</taxon>
        <taxon>Bacillati</taxon>
        <taxon>Bacillota</taxon>
        <taxon>Bacilli</taxon>
        <taxon>Bacillales</taxon>
        <taxon>Bacillaceae</taxon>
        <taxon>Lederbergia</taxon>
    </lineage>
</organism>
<proteinExistence type="predicted"/>
<gene>
    <name evidence="1" type="ORF">J2S14_000052</name>
</gene>
<evidence type="ECO:0000313" key="1">
    <source>
        <dbReference type="EMBL" id="MDQ0341259.1"/>
    </source>
</evidence>
<name>A0ABU0CYP3_9BACI</name>
<protein>
    <submittedName>
        <fullName evidence="1">Uncharacterized protein</fullName>
    </submittedName>
</protein>
<accession>A0ABU0CYP3</accession>
<reference evidence="1 2" key="1">
    <citation type="submission" date="2023-07" db="EMBL/GenBank/DDBJ databases">
        <title>Genomic Encyclopedia of Type Strains, Phase IV (KMG-IV): sequencing the most valuable type-strain genomes for metagenomic binning, comparative biology and taxonomic classification.</title>
        <authorList>
            <person name="Goeker M."/>
        </authorList>
    </citation>
    <scope>NUCLEOTIDE SEQUENCE [LARGE SCALE GENOMIC DNA]</scope>
    <source>
        <strain evidence="1 2">DSM 27848</strain>
    </source>
</reference>
<comment type="caution">
    <text evidence="1">The sequence shown here is derived from an EMBL/GenBank/DDBJ whole genome shotgun (WGS) entry which is preliminary data.</text>
</comment>
<dbReference type="EMBL" id="JAUSUO010000001">
    <property type="protein sequence ID" value="MDQ0341259.1"/>
    <property type="molecule type" value="Genomic_DNA"/>
</dbReference>
<keyword evidence="2" id="KW-1185">Reference proteome</keyword>